<evidence type="ECO:0000313" key="1">
    <source>
        <dbReference type="EMBL" id="GGX44996.1"/>
    </source>
</evidence>
<sequence>MTTAAGRVHRVDWLPGTDVLRGTCHCGAEHTAPDPVAMWEWLFAHPEGHSPADGPPGSGRGRPR</sequence>
<proteinExistence type="predicted"/>
<reference evidence="1" key="2">
    <citation type="submission" date="2020-09" db="EMBL/GenBank/DDBJ databases">
        <authorList>
            <person name="Sun Q."/>
            <person name="Ohkuma M."/>
        </authorList>
    </citation>
    <scope>NUCLEOTIDE SEQUENCE</scope>
    <source>
        <strain evidence="1">JCM 4956</strain>
    </source>
</reference>
<dbReference type="Proteomes" id="UP000645555">
    <property type="component" value="Unassembled WGS sequence"/>
</dbReference>
<dbReference type="RefSeq" id="WP_190034043.1">
    <property type="nucleotide sequence ID" value="NZ_BMWD01000002.1"/>
</dbReference>
<comment type="caution">
    <text evidence="1">The sequence shown here is derived from an EMBL/GenBank/DDBJ whole genome shotgun (WGS) entry which is preliminary data.</text>
</comment>
<gene>
    <name evidence="1" type="ORF">GCM10010515_09890</name>
</gene>
<reference evidence="1" key="1">
    <citation type="journal article" date="2014" name="Int. J. Syst. Evol. Microbiol.">
        <title>Complete genome sequence of Corynebacterium casei LMG S-19264T (=DSM 44701T), isolated from a smear-ripened cheese.</title>
        <authorList>
            <consortium name="US DOE Joint Genome Institute (JGI-PGF)"/>
            <person name="Walter F."/>
            <person name="Albersmeier A."/>
            <person name="Kalinowski J."/>
            <person name="Ruckert C."/>
        </authorList>
    </citation>
    <scope>NUCLEOTIDE SEQUENCE</scope>
    <source>
        <strain evidence="1">JCM 4956</strain>
    </source>
</reference>
<protein>
    <submittedName>
        <fullName evidence="1">Uncharacterized protein</fullName>
    </submittedName>
</protein>
<dbReference type="AlphaFoldDB" id="A0A918N697"/>
<name>A0A918N697_9ACTN</name>
<keyword evidence="2" id="KW-1185">Reference proteome</keyword>
<organism evidence="1 2">
    <name type="scientific">Streptomyces fructofermentans</name>
    <dbReference type="NCBI Taxonomy" id="152141"/>
    <lineage>
        <taxon>Bacteria</taxon>
        <taxon>Bacillati</taxon>
        <taxon>Actinomycetota</taxon>
        <taxon>Actinomycetes</taxon>
        <taxon>Kitasatosporales</taxon>
        <taxon>Streptomycetaceae</taxon>
        <taxon>Streptomyces</taxon>
    </lineage>
</organism>
<evidence type="ECO:0000313" key="2">
    <source>
        <dbReference type="Proteomes" id="UP000645555"/>
    </source>
</evidence>
<dbReference type="EMBL" id="BMWD01000002">
    <property type="protein sequence ID" value="GGX44996.1"/>
    <property type="molecule type" value="Genomic_DNA"/>
</dbReference>
<accession>A0A918N697</accession>